<dbReference type="Proteomes" id="UP001151287">
    <property type="component" value="Unassembled WGS sequence"/>
</dbReference>
<keyword evidence="3 4" id="KW-0964">Secreted</keyword>
<gene>
    <name evidence="5" type="ORF">LUZ63_008965</name>
</gene>
<evidence type="ECO:0000256" key="2">
    <source>
        <dbReference type="ARBA" id="ARBA00011738"/>
    </source>
</evidence>
<dbReference type="GO" id="GO:0009699">
    <property type="term" value="P:phenylpropanoid biosynthetic process"/>
    <property type="evidence" value="ECO:0007669"/>
    <property type="project" value="UniProtKB-ARBA"/>
</dbReference>
<proteinExistence type="inferred from homology"/>
<comment type="similarity">
    <text evidence="1 4">Belongs to the plant dirigent protein family.</text>
</comment>
<dbReference type="InterPro" id="IPR044859">
    <property type="entry name" value="Allene_oxi_cyc_Dirigent"/>
</dbReference>
<reference evidence="5" key="1">
    <citation type="journal article" date="2022" name="Cell">
        <title>Repeat-based holocentromeres influence genome architecture and karyotype evolution.</title>
        <authorList>
            <person name="Hofstatter P.G."/>
            <person name="Thangavel G."/>
            <person name="Lux T."/>
            <person name="Neumann P."/>
            <person name="Vondrak T."/>
            <person name="Novak P."/>
            <person name="Zhang M."/>
            <person name="Costa L."/>
            <person name="Castellani M."/>
            <person name="Scott A."/>
            <person name="Toegelov H."/>
            <person name="Fuchs J."/>
            <person name="Mata-Sucre Y."/>
            <person name="Dias Y."/>
            <person name="Vanzela A.L.L."/>
            <person name="Huettel B."/>
            <person name="Almeida C.C.S."/>
            <person name="Simkova H."/>
            <person name="Souza G."/>
            <person name="Pedrosa-Harand A."/>
            <person name="Macas J."/>
            <person name="Mayer K.F.X."/>
            <person name="Houben A."/>
            <person name="Marques A."/>
        </authorList>
    </citation>
    <scope>NUCLEOTIDE SEQUENCE</scope>
    <source>
        <strain evidence="5">RhyBre1mFocal</strain>
    </source>
</reference>
<dbReference type="OrthoDB" id="1883251at2759"/>
<protein>
    <recommendedName>
        <fullName evidence="4">Dirigent protein</fullName>
    </recommendedName>
</protein>
<comment type="caution">
    <text evidence="5">The sequence shown here is derived from an EMBL/GenBank/DDBJ whole genome shotgun (WGS) entry which is preliminary data.</text>
</comment>
<evidence type="ECO:0000256" key="4">
    <source>
        <dbReference type="RuleBase" id="RU363099"/>
    </source>
</evidence>
<evidence type="ECO:0000256" key="3">
    <source>
        <dbReference type="ARBA" id="ARBA00022525"/>
    </source>
</evidence>
<dbReference type="GO" id="GO:0048046">
    <property type="term" value="C:apoplast"/>
    <property type="evidence" value="ECO:0007669"/>
    <property type="project" value="UniProtKB-SubCell"/>
</dbReference>
<dbReference type="Gene3D" id="2.40.480.10">
    <property type="entry name" value="Allene oxide cyclase-like"/>
    <property type="match status" value="1"/>
</dbReference>
<dbReference type="InterPro" id="IPR004265">
    <property type="entry name" value="Dirigent"/>
</dbReference>
<evidence type="ECO:0000256" key="1">
    <source>
        <dbReference type="ARBA" id="ARBA00010746"/>
    </source>
</evidence>
<dbReference type="Pfam" id="PF03018">
    <property type="entry name" value="Dirigent"/>
    <property type="match status" value="1"/>
</dbReference>
<dbReference type="PANTHER" id="PTHR21495">
    <property type="entry name" value="NUCLEOPORIN-RELATED"/>
    <property type="match status" value="1"/>
</dbReference>
<sequence>MEFRIHFKRKRKMEKSRVSLFPEEPACTTENSNQSIFFKEPNLCNFNQAIAQISLSLSLLTQTQSSGKMSTKATLFCLLFIATLITTSMPDSPKEKLTHLHFYFHEVVSGPNATLVTSTTLHRNTTFGDINVFDNTLRVGPQHDSALIGGAQGMGVHAALDGSQGLSAINFFFTAGEYNGSSLATLGVIKASGLSERSIVGGTGKLRFARGYMLSKLVNSTATSLVVEFDMYFTHF</sequence>
<dbReference type="EMBL" id="JAMQYH010000003">
    <property type="protein sequence ID" value="KAJ1692267.1"/>
    <property type="molecule type" value="Genomic_DNA"/>
</dbReference>
<evidence type="ECO:0000313" key="5">
    <source>
        <dbReference type="EMBL" id="KAJ1692267.1"/>
    </source>
</evidence>
<organism evidence="5 6">
    <name type="scientific">Rhynchospora breviuscula</name>
    <dbReference type="NCBI Taxonomy" id="2022672"/>
    <lineage>
        <taxon>Eukaryota</taxon>
        <taxon>Viridiplantae</taxon>
        <taxon>Streptophyta</taxon>
        <taxon>Embryophyta</taxon>
        <taxon>Tracheophyta</taxon>
        <taxon>Spermatophyta</taxon>
        <taxon>Magnoliopsida</taxon>
        <taxon>Liliopsida</taxon>
        <taxon>Poales</taxon>
        <taxon>Cyperaceae</taxon>
        <taxon>Cyperoideae</taxon>
        <taxon>Rhynchosporeae</taxon>
        <taxon>Rhynchospora</taxon>
    </lineage>
</organism>
<evidence type="ECO:0000313" key="6">
    <source>
        <dbReference type="Proteomes" id="UP001151287"/>
    </source>
</evidence>
<accession>A0A9Q0CE51</accession>
<comment type="subcellular location">
    <subcellularLocation>
        <location evidence="4">Secreted</location>
        <location evidence="4">Extracellular space</location>
        <location evidence="4">Apoplast</location>
    </subcellularLocation>
</comment>
<comment type="subunit">
    <text evidence="2 4">Homodimer.</text>
</comment>
<keyword evidence="6" id="KW-1185">Reference proteome</keyword>
<name>A0A9Q0CE51_9POAL</name>
<comment type="function">
    <text evidence="4">Dirigent proteins impart stereoselectivity on the phenoxy radical-coupling reaction, yielding optically active lignans from two molecules of coniferyl alcohol in the biosynthesis of lignans, flavonolignans, and alkaloids and thus plays a central role in plant secondary metabolism.</text>
</comment>
<dbReference type="AlphaFoldDB" id="A0A9Q0CE51"/>
<keyword evidence="4" id="KW-0052">Apoplast</keyword>